<name>A0A2P8E3S1_9ACTN</name>
<gene>
    <name evidence="2" type="ORF">CLV30_10699</name>
</gene>
<comment type="caution">
    <text evidence="2">The sequence shown here is derived from an EMBL/GenBank/DDBJ whole genome shotgun (WGS) entry which is preliminary data.</text>
</comment>
<keyword evidence="3" id="KW-1185">Reference proteome</keyword>
<dbReference type="Proteomes" id="UP000243528">
    <property type="component" value="Unassembled WGS sequence"/>
</dbReference>
<proteinExistence type="predicted"/>
<accession>A0A2P8E3S1</accession>
<protein>
    <submittedName>
        <fullName evidence="2">Uncharacterized protein</fullName>
    </submittedName>
</protein>
<feature type="coiled-coil region" evidence="1">
    <location>
        <begin position="8"/>
        <end position="49"/>
    </location>
</feature>
<dbReference type="AlphaFoldDB" id="A0A2P8E3S1"/>
<sequence>MRPATDEAMQLTVDLTRAEQREDRLMRRVDDLTEQRDFWFEEAARARQELQDMRDHVIDLQVGEGLIVDAGWRERLTEHIQRMEGLAESWGVPPIYACDRWRGYRNGTAETYWLEAQRLRKGLLGE</sequence>
<reference evidence="2 3" key="1">
    <citation type="submission" date="2018-03" db="EMBL/GenBank/DDBJ databases">
        <title>Genomic Encyclopedia of Archaeal and Bacterial Type Strains, Phase II (KMG-II): from individual species to whole genera.</title>
        <authorList>
            <person name="Goeker M."/>
        </authorList>
    </citation>
    <scope>NUCLEOTIDE SEQUENCE [LARGE SCALE GENOMIC DNA]</scope>
    <source>
        <strain evidence="2 3">DSM 45211</strain>
    </source>
</reference>
<dbReference type="EMBL" id="PYGE01000006">
    <property type="protein sequence ID" value="PSL04096.1"/>
    <property type="molecule type" value="Genomic_DNA"/>
</dbReference>
<organism evidence="2 3">
    <name type="scientific">Haloactinopolyspora alba</name>
    <dbReference type="NCBI Taxonomy" id="648780"/>
    <lineage>
        <taxon>Bacteria</taxon>
        <taxon>Bacillati</taxon>
        <taxon>Actinomycetota</taxon>
        <taxon>Actinomycetes</taxon>
        <taxon>Jiangellales</taxon>
        <taxon>Jiangellaceae</taxon>
        <taxon>Haloactinopolyspora</taxon>
    </lineage>
</organism>
<evidence type="ECO:0000256" key="1">
    <source>
        <dbReference type="SAM" id="Coils"/>
    </source>
</evidence>
<evidence type="ECO:0000313" key="3">
    <source>
        <dbReference type="Proteomes" id="UP000243528"/>
    </source>
</evidence>
<keyword evidence="1" id="KW-0175">Coiled coil</keyword>
<evidence type="ECO:0000313" key="2">
    <source>
        <dbReference type="EMBL" id="PSL04096.1"/>
    </source>
</evidence>